<feature type="region of interest" description="Disordered" evidence="1">
    <location>
        <begin position="106"/>
        <end position="163"/>
    </location>
</feature>
<sequence>MPLRWFCTLAAAGVALAVAVPAGAQEAGPGPERTQKLIEELRSLLDRAEEKREADPWLIRDMREVIDKYAFPWTSTVYARTLTGNGGLPEGWRVLRGRFERTPDGLRSVTRAAARSSRGAEEQSSGDVDTRDLIGSMLDQALGQSSTEPREESADREAPSVEPARALLSARTGNAFAMRVRFTLRPADGLSAFAFGPYQGRDGKMGYRVVYAEAEGGPRLELSKLGSGGTESTVARTGEIDSLADGQRHTLMWTRDARGRMEIELNETRVIAARDRGFQDAFDGFALTNAGGKLAVESLVINDSSGSR</sequence>
<gene>
    <name evidence="3" type="ORF">SAMN05216241_1262</name>
</gene>
<dbReference type="EMBL" id="FNCE01000026">
    <property type="protein sequence ID" value="SDG56958.1"/>
    <property type="molecule type" value="Genomic_DNA"/>
</dbReference>
<evidence type="ECO:0000313" key="3">
    <source>
        <dbReference type="EMBL" id="SDG56958.1"/>
    </source>
</evidence>
<feature type="chain" id="PRO_5011775580" evidence="2">
    <location>
        <begin position="25"/>
        <end position="308"/>
    </location>
</feature>
<keyword evidence="2" id="KW-0732">Signal</keyword>
<evidence type="ECO:0000313" key="4">
    <source>
        <dbReference type="Proteomes" id="UP000199415"/>
    </source>
</evidence>
<name>A0A1G7VBN0_9PROT</name>
<dbReference type="Proteomes" id="UP000199415">
    <property type="component" value="Unassembled WGS sequence"/>
</dbReference>
<accession>A0A1G7VBN0</accession>
<feature type="compositionally biased region" description="Basic and acidic residues" evidence="1">
    <location>
        <begin position="148"/>
        <end position="159"/>
    </location>
</feature>
<dbReference type="OrthoDB" id="2080452at2"/>
<dbReference type="RefSeq" id="WP_090022680.1">
    <property type="nucleotide sequence ID" value="NZ_FNCE01000026.1"/>
</dbReference>
<reference evidence="3 4" key="1">
    <citation type="submission" date="2016-10" db="EMBL/GenBank/DDBJ databases">
        <authorList>
            <person name="de Groot N.N."/>
        </authorList>
    </citation>
    <scope>NUCLEOTIDE SEQUENCE [LARGE SCALE GENOMIC DNA]</scope>
    <source>
        <strain evidence="3 4">DSM 25584</strain>
    </source>
</reference>
<organism evidence="3 4">
    <name type="scientific">Limimonas halophila</name>
    <dbReference type="NCBI Taxonomy" id="1082479"/>
    <lineage>
        <taxon>Bacteria</taxon>
        <taxon>Pseudomonadati</taxon>
        <taxon>Pseudomonadota</taxon>
        <taxon>Alphaproteobacteria</taxon>
        <taxon>Rhodospirillales</taxon>
        <taxon>Rhodovibrionaceae</taxon>
        <taxon>Limimonas</taxon>
    </lineage>
</organism>
<dbReference type="STRING" id="1082479.SAMN05216241_1262"/>
<feature type="compositionally biased region" description="Low complexity" evidence="1">
    <location>
        <begin position="111"/>
        <end position="126"/>
    </location>
</feature>
<dbReference type="AlphaFoldDB" id="A0A1G7VBN0"/>
<protein>
    <submittedName>
        <fullName evidence="3">Uncharacterized protein</fullName>
    </submittedName>
</protein>
<evidence type="ECO:0000256" key="1">
    <source>
        <dbReference type="SAM" id="MobiDB-lite"/>
    </source>
</evidence>
<proteinExistence type="predicted"/>
<feature type="signal peptide" evidence="2">
    <location>
        <begin position="1"/>
        <end position="24"/>
    </location>
</feature>
<evidence type="ECO:0000256" key="2">
    <source>
        <dbReference type="SAM" id="SignalP"/>
    </source>
</evidence>
<keyword evidence="4" id="KW-1185">Reference proteome</keyword>